<dbReference type="PROSITE" id="PS00086">
    <property type="entry name" value="CYTOCHROME_P450"/>
    <property type="match status" value="1"/>
</dbReference>
<name>A0ABP3X5W8_9SPHN</name>
<dbReference type="Pfam" id="PF00067">
    <property type="entry name" value="p450"/>
    <property type="match status" value="2"/>
</dbReference>
<keyword evidence="2" id="KW-0503">Monooxygenase</keyword>
<dbReference type="InterPro" id="IPR036396">
    <property type="entry name" value="Cyt_P450_sf"/>
</dbReference>
<gene>
    <name evidence="3" type="ORF">GCM10009115_02210</name>
</gene>
<dbReference type="SUPFAM" id="SSF48264">
    <property type="entry name" value="Cytochrome P450"/>
    <property type="match status" value="1"/>
</dbReference>
<dbReference type="CDD" id="cd11033">
    <property type="entry name" value="CYP142-like"/>
    <property type="match status" value="1"/>
</dbReference>
<dbReference type="PANTHER" id="PTHR46696">
    <property type="entry name" value="P450, PUTATIVE (EUROFUNG)-RELATED"/>
    <property type="match status" value="1"/>
</dbReference>
<proteinExistence type="inferred from homology"/>
<evidence type="ECO:0000256" key="1">
    <source>
        <dbReference type="ARBA" id="ARBA00010617"/>
    </source>
</evidence>
<comment type="caution">
    <text evidence="3">The sequence shown here is derived from an EMBL/GenBank/DDBJ whole genome shotgun (WGS) entry which is preliminary data.</text>
</comment>
<dbReference type="PANTHER" id="PTHR46696:SF4">
    <property type="entry name" value="BIOTIN BIOSYNTHESIS CYTOCHROME P450"/>
    <property type="match status" value="1"/>
</dbReference>
<keyword evidence="2" id="KW-0349">Heme</keyword>
<dbReference type="Gene3D" id="1.10.630.10">
    <property type="entry name" value="Cytochrome P450"/>
    <property type="match status" value="1"/>
</dbReference>
<protein>
    <submittedName>
        <fullName evidence="3">Cytochrome P450</fullName>
    </submittedName>
</protein>
<keyword evidence="2" id="KW-0408">Iron</keyword>
<dbReference type="EMBL" id="BAAAFE010000002">
    <property type="protein sequence ID" value="GAA0861066.1"/>
    <property type="molecule type" value="Genomic_DNA"/>
</dbReference>
<comment type="similarity">
    <text evidence="1 2">Belongs to the cytochrome P450 family.</text>
</comment>
<evidence type="ECO:0000313" key="4">
    <source>
        <dbReference type="Proteomes" id="UP001500738"/>
    </source>
</evidence>
<keyword evidence="4" id="KW-1185">Reference proteome</keyword>
<dbReference type="PRINTS" id="PR00359">
    <property type="entry name" value="BP450"/>
</dbReference>
<dbReference type="PRINTS" id="PR00385">
    <property type="entry name" value="P450"/>
</dbReference>
<dbReference type="Proteomes" id="UP001500738">
    <property type="component" value="Unassembled WGS sequence"/>
</dbReference>
<evidence type="ECO:0000313" key="3">
    <source>
        <dbReference type="EMBL" id="GAA0861066.1"/>
    </source>
</evidence>
<evidence type="ECO:0000256" key="2">
    <source>
        <dbReference type="RuleBase" id="RU000461"/>
    </source>
</evidence>
<organism evidence="3 4">
    <name type="scientific">Sphingopyxis soli</name>
    <dbReference type="NCBI Taxonomy" id="592051"/>
    <lineage>
        <taxon>Bacteria</taxon>
        <taxon>Pseudomonadati</taxon>
        <taxon>Pseudomonadota</taxon>
        <taxon>Alphaproteobacteria</taxon>
        <taxon>Sphingomonadales</taxon>
        <taxon>Sphingomonadaceae</taxon>
        <taxon>Sphingopyxis</taxon>
    </lineage>
</organism>
<accession>A0ABP3X5W8</accession>
<keyword evidence="2" id="KW-0479">Metal-binding</keyword>
<keyword evidence="2" id="KW-0560">Oxidoreductase</keyword>
<dbReference type="InterPro" id="IPR001128">
    <property type="entry name" value="Cyt_P450"/>
</dbReference>
<dbReference type="InterPro" id="IPR002397">
    <property type="entry name" value="Cyt_P450_B"/>
</dbReference>
<dbReference type="InterPro" id="IPR017972">
    <property type="entry name" value="Cyt_P450_CS"/>
</dbReference>
<sequence>MPGEVSAAVVNPVAYGDWEPLHEQLAWARANAPLAVAENPDHDPFWLVTRHADIMAISRDPQRFANGIRPTVLTNRDGEALARAATPNNDGHLIRSLVQMDAPDHMKYRLLTQSWFMPKNLKIVEDRIRLIARETVDRMLEAGGETDFARDVAAHYPLRVIMDILGVPPEDEPRMLMLTQQLFGSTDPELNRNKVEITSAEQAIAMLHYVIADFETYFRELTADRRTNPREDIATVIANAMVGGEQIPDRELAGYYMIIATAGHDTTSASTAGAIMELAKNPALFERFRDAGTDKAGLIEEAIRWTTPVQHFMRSAREDVEIGGQTIREGDWLMLNYVSGNRDEAVFADPFAFDPDRDKNQQIAFGFGAHVCLGQHLARMEMRIMMEELLPRLKRLELAGEPARVESVFVGGLKRLPIRFEAA</sequence>
<reference evidence="4" key="1">
    <citation type="journal article" date="2019" name="Int. J. Syst. Evol. Microbiol.">
        <title>The Global Catalogue of Microorganisms (GCM) 10K type strain sequencing project: providing services to taxonomists for standard genome sequencing and annotation.</title>
        <authorList>
            <consortium name="The Broad Institute Genomics Platform"/>
            <consortium name="The Broad Institute Genome Sequencing Center for Infectious Disease"/>
            <person name="Wu L."/>
            <person name="Ma J."/>
        </authorList>
    </citation>
    <scope>NUCLEOTIDE SEQUENCE [LARGE SCALE GENOMIC DNA]</scope>
    <source>
        <strain evidence="4">JCM 15910</strain>
    </source>
</reference>